<keyword evidence="1" id="KW-0496">Mitochondrion</keyword>
<dbReference type="InterPro" id="IPR002838">
    <property type="entry name" value="AIM24"/>
</dbReference>
<accession>A0A8J2N751</accession>
<reference evidence="2" key="1">
    <citation type="submission" date="2021-05" db="EMBL/GenBank/DDBJ databases">
        <authorList>
            <person name="Khan N."/>
        </authorList>
    </citation>
    <scope>NUCLEOTIDE SEQUENCE</scope>
</reference>
<evidence type="ECO:0000256" key="1">
    <source>
        <dbReference type="RuleBase" id="RU363045"/>
    </source>
</evidence>
<dbReference type="EMBL" id="CAJSTJ010000066">
    <property type="protein sequence ID" value="CAG7555696.1"/>
    <property type="molecule type" value="Genomic_DNA"/>
</dbReference>
<evidence type="ECO:0000313" key="3">
    <source>
        <dbReference type="Proteomes" id="UP000693738"/>
    </source>
</evidence>
<dbReference type="Proteomes" id="UP000693738">
    <property type="component" value="Unassembled WGS sequence"/>
</dbReference>
<dbReference type="Pfam" id="PF01987">
    <property type="entry name" value="AIM24"/>
    <property type="match status" value="1"/>
</dbReference>
<organism evidence="2 3">
    <name type="scientific">Fusarium equiseti</name>
    <name type="common">Fusarium scirpi</name>
    <dbReference type="NCBI Taxonomy" id="61235"/>
    <lineage>
        <taxon>Eukaryota</taxon>
        <taxon>Fungi</taxon>
        <taxon>Dikarya</taxon>
        <taxon>Ascomycota</taxon>
        <taxon>Pezizomycotina</taxon>
        <taxon>Sordariomycetes</taxon>
        <taxon>Hypocreomycetidae</taxon>
        <taxon>Hypocreales</taxon>
        <taxon>Nectriaceae</taxon>
        <taxon>Fusarium</taxon>
        <taxon>Fusarium incarnatum-equiseti species complex</taxon>
    </lineage>
</organism>
<evidence type="ECO:0000313" key="2">
    <source>
        <dbReference type="EMBL" id="CAG7555696.1"/>
    </source>
</evidence>
<dbReference type="GO" id="GO:0005739">
    <property type="term" value="C:mitochondrion"/>
    <property type="evidence" value="ECO:0007669"/>
    <property type="project" value="UniProtKB-SubCell"/>
</dbReference>
<protein>
    <recommendedName>
        <fullName evidence="1">Altered inheritance of mitochondria protein 24, mitochondrial</fullName>
    </recommendedName>
</protein>
<name>A0A8J2N751_FUSEQ</name>
<comment type="caution">
    <text evidence="2">The sequence shown here is derived from an EMBL/GenBank/DDBJ whole genome shotgun (WGS) entry which is preliminary data.</text>
</comment>
<gene>
    <name evidence="2" type="ORF">FEQUK3_LOCUS1389</name>
</gene>
<dbReference type="PANTHER" id="PTHR43657:SF1">
    <property type="entry name" value="ALTERED INHERITANCE OF MITOCHONDRIA PROTEIN 24, MITOCHONDRIAL"/>
    <property type="match status" value="1"/>
</dbReference>
<dbReference type="PANTHER" id="PTHR43657">
    <property type="entry name" value="TRYPTOPHAN RNA-BINDING ATTENUATOR PROTEIN-LIKE PROTEIN"/>
    <property type="match status" value="1"/>
</dbReference>
<comment type="subcellular location">
    <subcellularLocation>
        <location evidence="1">Mitochondrion</location>
    </subcellularLocation>
</comment>
<dbReference type="AlphaFoldDB" id="A0A8J2N751"/>
<dbReference type="NCBIfam" id="TIGR00266">
    <property type="entry name" value="TIGR00266 family protein"/>
    <property type="match status" value="1"/>
</dbReference>
<sequence length="241" mass="25808">MSHQQGYNQQQQALASQNDRGAFQGGSFNIAHRDTNAILNIDLQPGTTVRSKSGAMIHMSGAVELSGKSKFSFGKLFTGGNLYESLYAGPGRVALGPTLFGDIITLPVDGRQSWTIGRDAFLASTSEVTKKRETQGIGKALFSGEDLFVFRVEGQGIMWLTSFGAVDRLDLQPGEEHVVDNGHLVAWSCNYAIEKAGGGAMSSLKTGEGLVCRFTGPGSVYVQTRNMDEFQTFIKATVGAA</sequence>
<proteinExistence type="inferred from homology"/>
<comment type="similarity">
    <text evidence="1">Belongs to the AIM24 family.</text>
</comment>